<evidence type="ECO:0000313" key="3">
    <source>
        <dbReference type="Proteomes" id="UP000529861"/>
    </source>
</evidence>
<proteinExistence type="predicted"/>
<dbReference type="AlphaFoldDB" id="A0A7Y2L7M7"/>
<sequence>MPNRILKESITTSDTINELTPEEEVFFYRLLVVCDDYGRMDARPSILRAKCYPLKLDSVSEDDIKSWLNKLVKVGLIKLYIGSDNKQYLQVVTWDKHQQVRAKRSKYPEPVEYIEENDRSNNADDSNMVSNDINCNQMNAYVPENPNPNPNPNPNTNINTYVATDVAQCVSVPAEKPSDSMEDGGAQSKKTGKDGYTQEFDEFWEYYPRKIEKKRAFRAWKARLREGVDPEILIQACKNYAAYCTKQGLEQRYIKHASTFLGPDKPFEEYINGPPETVQQGSSLLKEPKSWGLLRNLYDKYRQEEEKWV</sequence>
<reference evidence="2 3" key="1">
    <citation type="submission" date="2020-04" db="EMBL/GenBank/DDBJ databases">
        <title>Draft genome sequence of Caldanaerobacter sunterraneus. strain 1523vc isolated from Griffin hot spring, Kamchatka, Russia.</title>
        <authorList>
            <person name="Toshchakov S.V."/>
            <person name="Podosokorskaya O.A."/>
            <person name="Kublanov I.V."/>
            <person name="Korzhenkov A."/>
            <person name="Patrushev M.V."/>
        </authorList>
    </citation>
    <scope>NUCLEOTIDE SEQUENCE [LARGE SCALE GENOMIC DNA]</scope>
    <source>
        <strain evidence="2 3">1523vc</strain>
    </source>
</reference>
<evidence type="ECO:0000313" key="2">
    <source>
        <dbReference type="EMBL" id="NNG67323.1"/>
    </source>
</evidence>
<evidence type="ECO:0000256" key="1">
    <source>
        <dbReference type="SAM" id="MobiDB-lite"/>
    </source>
</evidence>
<name>A0A7Y2L7M7_9THEO</name>
<dbReference type="Proteomes" id="UP000529861">
    <property type="component" value="Unassembled WGS sequence"/>
</dbReference>
<gene>
    <name evidence="2" type="ORF">HKI81_08835</name>
</gene>
<accession>A0A7Y2L7M7</accession>
<organism evidence="2 3">
    <name type="scientific">Caldanaerobacter subterraneus</name>
    <dbReference type="NCBI Taxonomy" id="911092"/>
    <lineage>
        <taxon>Bacteria</taxon>
        <taxon>Bacillati</taxon>
        <taxon>Bacillota</taxon>
        <taxon>Clostridia</taxon>
        <taxon>Thermoanaerobacterales</taxon>
        <taxon>Thermoanaerobacteraceae</taxon>
        <taxon>Caldanaerobacter</taxon>
    </lineage>
</organism>
<protein>
    <submittedName>
        <fullName evidence="2">Uncharacterized protein</fullName>
    </submittedName>
</protein>
<feature type="region of interest" description="Disordered" evidence="1">
    <location>
        <begin position="174"/>
        <end position="193"/>
    </location>
</feature>
<dbReference type="RefSeq" id="WP_170271184.1">
    <property type="nucleotide sequence ID" value="NZ_JABEQB010000025.1"/>
</dbReference>
<dbReference type="EMBL" id="JABEQB010000025">
    <property type="protein sequence ID" value="NNG67323.1"/>
    <property type="molecule type" value="Genomic_DNA"/>
</dbReference>
<comment type="caution">
    <text evidence="2">The sequence shown here is derived from an EMBL/GenBank/DDBJ whole genome shotgun (WGS) entry which is preliminary data.</text>
</comment>